<keyword evidence="3" id="KW-1185">Reference proteome</keyword>
<dbReference type="Proteomes" id="UP001107558">
    <property type="component" value="Chromosome 2"/>
</dbReference>
<sequence>MNIDFIKDINLRYSSLESDLEKKLKAIEADEAKFEDQKISSDGKSETNSIDAYPSTLDEARKRNRKIIEELEVAKARLRSRILFSPLESIIEKAQQNYFAALETPMKKKYGPIFV</sequence>
<evidence type="ECO:0000313" key="3">
    <source>
        <dbReference type="Proteomes" id="UP001107558"/>
    </source>
</evidence>
<dbReference type="EMBL" id="JADBJN010000002">
    <property type="protein sequence ID" value="KAG5676546.1"/>
    <property type="molecule type" value="Genomic_DNA"/>
</dbReference>
<reference evidence="2" key="1">
    <citation type="submission" date="2021-03" db="EMBL/GenBank/DDBJ databases">
        <title>Chromosome level genome of the anhydrobiotic midge Polypedilum vanderplanki.</title>
        <authorList>
            <person name="Yoshida Y."/>
            <person name="Kikawada T."/>
            <person name="Gusev O."/>
        </authorList>
    </citation>
    <scope>NUCLEOTIDE SEQUENCE</scope>
    <source>
        <strain evidence="2">NIAS01</strain>
        <tissue evidence="2">Whole body or cell culture</tissue>
    </source>
</reference>
<gene>
    <name evidence="2" type="ORF">PVAND_006371</name>
</gene>
<name>A0A9J6C3F7_POLVA</name>
<dbReference type="AlphaFoldDB" id="A0A9J6C3F7"/>
<feature type="region of interest" description="Disordered" evidence="1">
    <location>
        <begin position="34"/>
        <end position="55"/>
    </location>
</feature>
<proteinExistence type="predicted"/>
<protein>
    <submittedName>
        <fullName evidence="2">Uncharacterized protein</fullName>
    </submittedName>
</protein>
<accession>A0A9J6C3F7</accession>
<organism evidence="2 3">
    <name type="scientific">Polypedilum vanderplanki</name>
    <name type="common">Sleeping chironomid midge</name>
    <dbReference type="NCBI Taxonomy" id="319348"/>
    <lineage>
        <taxon>Eukaryota</taxon>
        <taxon>Metazoa</taxon>
        <taxon>Ecdysozoa</taxon>
        <taxon>Arthropoda</taxon>
        <taxon>Hexapoda</taxon>
        <taxon>Insecta</taxon>
        <taxon>Pterygota</taxon>
        <taxon>Neoptera</taxon>
        <taxon>Endopterygota</taxon>
        <taxon>Diptera</taxon>
        <taxon>Nematocera</taxon>
        <taxon>Chironomoidea</taxon>
        <taxon>Chironomidae</taxon>
        <taxon>Chironominae</taxon>
        <taxon>Polypedilum</taxon>
        <taxon>Polypedilum</taxon>
    </lineage>
</organism>
<evidence type="ECO:0000256" key="1">
    <source>
        <dbReference type="SAM" id="MobiDB-lite"/>
    </source>
</evidence>
<feature type="compositionally biased region" description="Basic and acidic residues" evidence="1">
    <location>
        <begin position="34"/>
        <end position="45"/>
    </location>
</feature>
<comment type="caution">
    <text evidence="2">The sequence shown here is derived from an EMBL/GenBank/DDBJ whole genome shotgun (WGS) entry which is preliminary data.</text>
</comment>
<dbReference type="OrthoDB" id="7731029at2759"/>
<evidence type="ECO:0000313" key="2">
    <source>
        <dbReference type="EMBL" id="KAG5676546.1"/>
    </source>
</evidence>